<keyword evidence="1" id="KW-0472">Membrane</keyword>
<reference evidence="2 3" key="1">
    <citation type="journal article" date="2010" name="Nature">
        <title>Genome sequencing and analysis of the model grass Brachypodium distachyon.</title>
        <authorList>
            <consortium name="International Brachypodium Initiative"/>
        </authorList>
    </citation>
    <scope>NUCLEOTIDE SEQUENCE [LARGE SCALE GENOMIC DNA]</scope>
    <source>
        <strain evidence="2 3">Bd21</strain>
    </source>
</reference>
<keyword evidence="1" id="KW-0812">Transmembrane</keyword>
<feature type="transmembrane region" description="Helical" evidence="1">
    <location>
        <begin position="28"/>
        <end position="48"/>
    </location>
</feature>
<evidence type="ECO:0000256" key="1">
    <source>
        <dbReference type="SAM" id="Phobius"/>
    </source>
</evidence>
<reference evidence="3" key="3">
    <citation type="submission" date="2018-08" db="UniProtKB">
        <authorList>
            <consortium name="EnsemblPlants"/>
        </authorList>
    </citation>
    <scope>IDENTIFICATION</scope>
    <source>
        <strain evidence="3">cv. Bd21</strain>
    </source>
</reference>
<proteinExistence type="predicted"/>
<sequence>MFQGTVLVTIGLGMGNFNMYNNRKSTDISYIIIQVFCVHTVTLIPIHAHWFSRINVQLQICTSCKASNHWFSY</sequence>
<keyword evidence="1" id="KW-1133">Transmembrane helix</keyword>
<evidence type="ECO:0000313" key="2">
    <source>
        <dbReference type="EMBL" id="KQK24044.1"/>
    </source>
</evidence>
<dbReference type="Proteomes" id="UP000008810">
    <property type="component" value="Chromosome 1"/>
</dbReference>
<dbReference type="EnsemblPlants" id="KQK24044">
    <property type="protein sequence ID" value="KQK24044"/>
    <property type="gene ID" value="BRADI_1g77812v3"/>
</dbReference>
<reference evidence="2" key="2">
    <citation type="submission" date="2017-06" db="EMBL/GenBank/DDBJ databases">
        <title>WGS assembly of Brachypodium distachyon.</title>
        <authorList>
            <consortium name="The International Brachypodium Initiative"/>
            <person name="Lucas S."/>
            <person name="Harmon-Smith M."/>
            <person name="Lail K."/>
            <person name="Tice H."/>
            <person name="Grimwood J."/>
            <person name="Bruce D."/>
            <person name="Barry K."/>
            <person name="Shu S."/>
            <person name="Lindquist E."/>
            <person name="Wang M."/>
            <person name="Pitluck S."/>
            <person name="Vogel J.P."/>
            <person name="Garvin D.F."/>
            <person name="Mockler T.C."/>
            <person name="Schmutz J."/>
            <person name="Rokhsar D."/>
            <person name="Bevan M.W."/>
        </authorList>
    </citation>
    <scope>NUCLEOTIDE SEQUENCE</scope>
    <source>
        <strain evidence="2">Bd21</strain>
    </source>
</reference>
<dbReference type="AlphaFoldDB" id="A0A0Q3KIK5"/>
<evidence type="ECO:0000313" key="3">
    <source>
        <dbReference type="EnsemblPlants" id="KQK24044"/>
    </source>
</evidence>
<protein>
    <submittedName>
        <fullName evidence="2 3">Uncharacterized protein</fullName>
    </submittedName>
</protein>
<name>A0A0Q3KIK5_BRADI</name>
<gene>
    <name evidence="2" type="ORF">BRADI_1g77812v3</name>
</gene>
<accession>A0A0Q3KIK5</accession>
<dbReference type="EMBL" id="CM000880">
    <property type="protein sequence ID" value="KQK24044.1"/>
    <property type="molecule type" value="Genomic_DNA"/>
</dbReference>
<evidence type="ECO:0000313" key="4">
    <source>
        <dbReference type="Proteomes" id="UP000008810"/>
    </source>
</evidence>
<dbReference type="InParanoid" id="A0A0Q3KIK5"/>
<dbReference type="Gramene" id="KQK24044">
    <property type="protein sequence ID" value="KQK24044"/>
    <property type="gene ID" value="BRADI_1g77812v3"/>
</dbReference>
<keyword evidence="4" id="KW-1185">Reference proteome</keyword>
<organism evidence="2">
    <name type="scientific">Brachypodium distachyon</name>
    <name type="common">Purple false brome</name>
    <name type="synonym">Trachynia distachya</name>
    <dbReference type="NCBI Taxonomy" id="15368"/>
    <lineage>
        <taxon>Eukaryota</taxon>
        <taxon>Viridiplantae</taxon>
        <taxon>Streptophyta</taxon>
        <taxon>Embryophyta</taxon>
        <taxon>Tracheophyta</taxon>
        <taxon>Spermatophyta</taxon>
        <taxon>Magnoliopsida</taxon>
        <taxon>Liliopsida</taxon>
        <taxon>Poales</taxon>
        <taxon>Poaceae</taxon>
        <taxon>BOP clade</taxon>
        <taxon>Pooideae</taxon>
        <taxon>Stipodae</taxon>
        <taxon>Brachypodieae</taxon>
        <taxon>Brachypodium</taxon>
    </lineage>
</organism>